<dbReference type="Gene3D" id="3.40.630.30">
    <property type="match status" value="1"/>
</dbReference>
<dbReference type="InterPro" id="IPR051531">
    <property type="entry name" value="N-acetyltransferase"/>
</dbReference>
<feature type="domain" description="N-acetyltransferase" evidence="1">
    <location>
        <begin position="11"/>
        <end position="148"/>
    </location>
</feature>
<organism evidence="2 3">
    <name type="scientific">Yoonia maricola</name>
    <dbReference type="NCBI Taxonomy" id="420999"/>
    <lineage>
        <taxon>Bacteria</taxon>
        <taxon>Pseudomonadati</taxon>
        <taxon>Pseudomonadota</taxon>
        <taxon>Alphaproteobacteria</taxon>
        <taxon>Rhodobacterales</taxon>
        <taxon>Paracoccaceae</taxon>
        <taxon>Yoonia</taxon>
    </lineage>
</organism>
<proteinExistence type="predicted"/>
<gene>
    <name evidence="2" type="ORF">BC777_3249</name>
</gene>
<name>A0A2M8W2V9_9RHOB</name>
<keyword evidence="3" id="KW-1185">Reference proteome</keyword>
<accession>A0A2M8W2V9</accession>
<sequence length="182" mass="19961">MTPAPTLTTARLVLRGPQKRDLAAFTAWVTQSARMDAVGGAGTERDAWRGFIAGIGHWQWHGYGFFTVTERDSGIATGRVGIVNHIEWPQPEMAWHMFDGFEGRSYAFEAACAVRDWAGRTLGLEPLISLIAPENTRSIALATRLGATEERRDVVDGEKCIVFRHLSYNDSRAVTQAAGAIA</sequence>
<dbReference type="EMBL" id="PGTY01000003">
    <property type="protein sequence ID" value="PJI85248.1"/>
    <property type="molecule type" value="Genomic_DNA"/>
</dbReference>
<evidence type="ECO:0000259" key="1">
    <source>
        <dbReference type="Pfam" id="PF13302"/>
    </source>
</evidence>
<evidence type="ECO:0000313" key="2">
    <source>
        <dbReference type="EMBL" id="PJI85248.1"/>
    </source>
</evidence>
<dbReference type="AlphaFoldDB" id="A0A2M8W2V9"/>
<dbReference type="SUPFAM" id="SSF55729">
    <property type="entry name" value="Acyl-CoA N-acyltransferases (Nat)"/>
    <property type="match status" value="1"/>
</dbReference>
<keyword evidence="2" id="KW-0808">Transferase</keyword>
<dbReference type="InterPro" id="IPR000182">
    <property type="entry name" value="GNAT_dom"/>
</dbReference>
<dbReference type="PANTHER" id="PTHR43792">
    <property type="entry name" value="GNAT FAMILY, PUTATIVE (AFU_ORTHOLOGUE AFUA_3G00765)-RELATED-RELATED"/>
    <property type="match status" value="1"/>
</dbReference>
<dbReference type="InterPro" id="IPR016181">
    <property type="entry name" value="Acyl_CoA_acyltransferase"/>
</dbReference>
<dbReference type="Pfam" id="PF13302">
    <property type="entry name" value="Acetyltransf_3"/>
    <property type="match status" value="1"/>
</dbReference>
<reference evidence="2 3" key="1">
    <citation type="submission" date="2017-11" db="EMBL/GenBank/DDBJ databases">
        <title>Genomic Encyclopedia of Archaeal and Bacterial Type Strains, Phase II (KMG-II): From Individual Species to Whole Genera.</title>
        <authorList>
            <person name="Goeker M."/>
        </authorList>
    </citation>
    <scope>NUCLEOTIDE SEQUENCE [LARGE SCALE GENOMIC DNA]</scope>
    <source>
        <strain evidence="2 3">DSM 29128</strain>
    </source>
</reference>
<dbReference type="RefSeq" id="WP_100369185.1">
    <property type="nucleotide sequence ID" value="NZ_PGTY01000003.1"/>
</dbReference>
<comment type="caution">
    <text evidence="2">The sequence shown here is derived from an EMBL/GenBank/DDBJ whole genome shotgun (WGS) entry which is preliminary data.</text>
</comment>
<dbReference type="Proteomes" id="UP000228531">
    <property type="component" value="Unassembled WGS sequence"/>
</dbReference>
<protein>
    <submittedName>
        <fullName evidence="2">RimJ/RimL family protein N-acetyltransferase</fullName>
    </submittedName>
</protein>
<evidence type="ECO:0000313" key="3">
    <source>
        <dbReference type="Proteomes" id="UP000228531"/>
    </source>
</evidence>
<dbReference type="GO" id="GO:0016747">
    <property type="term" value="F:acyltransferase activity, transferring groups other than amino-acyl groups"/>
    <property type="evidence" value="ECO:0007669"/>
    <property type="project" value="InterPro"/>
</dbReference>
<dbReference type="PANTHER" id="PTHR43792:SF1">
    <property type="entry name" value="N-ACETYLTRANSFERASE DOMAIN-CONTAINING PROTEIN"/>
    <property type="match status" value="1"/>
</dbReference>
<dbReference type="OrthoDB" id="6293260at2"/>